<name>A0ABV3QX42_9HYPH</name>
<gene>
    <name evidence="2" type="ORF">ABUE31_06450</name>
</gene>
<organism evidence="2 3">
    <name type="scientific">Mesorhizobium marinum</name>
    <dbReference type="NCBI Taxonomy" id="3228790"/>
    <lineage>
        <taxon>Bacteria</taxon>
        <taxon>Pseudomonadati</taxon>
        <taxon>Pseudomonadota</taxon>
        <taxon>Alphaproteobacteria</taxon>
        <taxon>Hyphomicrobiales</taxon>
        <taxon>Phyllobacteriaceae</taxon>
        <taxon>Mesorhizobium</taxon>
    </lineage>
</organism>
<accession>A0ABV3QX42</accession>
<dbReference type="RefSeq" id="WP_367722709.1">
    <property type="nucleotide sequence ID" value="NZ_JBFOCI010000002.1"/>
</dbReference>
<evidence type="ECO:0000256" key="1">
    <source>
        <dbReference type="SAM" id="MobiDB-lite"/>
    </source>
</evidence>
<evidence type="ECO:0000313" key="2">
    <source>
        <dbReference type="EMBL" id="MEW9805616.1"/>
    </source>
</evidence>
<keyword evidence="3" id="KW-1185">Reference proteome</keyword>
<evidence type="ECO:0008006" key="4">
    <source>
        <dbReference type="Google" id="ProtNLM"/>
    </source>
</evidence>
<proteinExistence type="predicted"/>
<sequence length="213" mass="21521">MADEVKPRAVSGEIMTGAGFGAEARATPADDVIDADFISLPAAAAHAGPATRAPVSAPAPVAPPAGRMDMLRGGGAREPRSRGPGGPLFWTTGIALVVAAFWVSGGHALLRDGAFAGAGQSGSALRISGVTSRVETSGVRPLLLIDGEAANDGRSTEHLPPLEIAVTGNDGLVTRYRLGTSGRPLAPGETFAFSSRLDAPKNGVKTVSVSFAE</sequence>
<dbReference type="EMBL" id="JBFOCI010000002">
    <property type="protein sequence ID" value="MEW9805616.1"/>
    <property type="molecule type" value="Genomic_DNA"/>
</dbReference>
<feature type="region of interest" description="Disordered" evidence="1">
    <location>
        <begin position="49"/>
        <end position="85"/>
    </location>
</feature>
<feature type="compositionally biased region" description="Low complexity" evidence="1">
    <location>
        <begin position="49"/>
        <end position="59"/>
    </location>
</feature>
<protein>
    <recommendedName>
        <fullName evidence="4">DUF3426 domain-containing protein</fullName>
    </recommendedName>
</protein>
<comment type="caution">
    <text evidence="2">The sequence shown here is derived from an EMBL/GenBank/DDBJ whole genome shotgun (WGS) entry which is preliminary data.</text>
</comment>
<reference evidence="2 3" key="1">
    <citation type="submission" date="2024-06" db="EMBL/GenBank/DDBJ databases">
        <authorList>
            <person name="Tuo L."/>
        </authorList>
    </citation>
    <scope>NUCLEOTIDE SEQUENCE [LARGE SCALE GENOMIC DNA]</scope>
    <source>
        <strain evidence="2 3">ZMM04-5</strain>
    </source>
</reference>
<evidence type="ECO:0000313" key="3">
    <source>
        <dbReference type="Proteomes" id="UP001556196"/>
    </source>
</evidence>
<dbReference type="Proteomes" id="UP001556196">
    <property type="component" value="Unassembled WGS sequence"/>
</dbReference>